<dbReference type="AlphaFoldDB" id="A0A0J7KMN4"/>
<dbReference type="PaxDb" id="67767-A0A0J7KMN4"/>
<dbReference type="Proteomes" id="UP000036403">
    <property type="component" value="Unassembled WGS sequence"/>
</dbReference>
<gene>
    <name evidence="1" type="ORF">RF55_8599</name>
</gene>
<evidence type="ECO:0000313" key="1">
    <source>
        <dbReference type="EMBL" id="KMQ91519.1"/>
    </source>
</evidence>
<evidence type="ECO:0000313" key="2">
    <source>
        <dbReference type="Proteomes" id="UP000036403"/>
    </source>
</evidence>
<dbReference type="EMBL" id="LBMM01005439">
    <property type="protein sequence ID" value="KMQ91519.1"/>
    <property type="molecule type" value="Genomic_DNA"/>
</dbReference>
<keyword evidence="2" id="KW-1185">Reference proteome</keyword>
<reference evidence="1 2" key="1">
    <citation type="submission" date="2015-04" db="EMBL/GenBank/DDBJ databases">
        <title>Lasius niger genome sequencing.</title>
        <authorList>
            <person name="Konorov E.A."/>
            <person name="Nikitin M.A."/>
            <person name="Kirill M.V."/>
            <person name="Chang P."/>
        </authorList>
    </citation>
    <scope>NUCLEOTIDE SEQUENCE [LARGE SCALE GENOMIC DNA]</scope>
    <source>
        <tissue evidence="1">Whole</tissue>
    </source>
</reference>
<name>A0A0J7KMN4_LASNI</name>
<comment type="caution">
    <text evidence="1">The sequence shown here is derived from an EMBL/GenBank/DDBJ whole genome shotgun (WGS) entry which is preliminary data.</text>
</comment>
<organism evidence="1 2">
    <name type="scientific">Lasius niger</name>
    <name type="common">Black garden ant</name>
    <dbReference type="NCBI Taxonomy" id="67767"/>
    <lineage>
        <taxon>Eukaryota</taxon>
        <taxon>Metazoa</taxon>
        <taxon>Ecdysozoa</taxon>
        <taxon>Arthropoda</taxon>
        <taxon>Hexapoda</taxon>
        <taxon>Insecta</taxon>
        <taxon>Pterygota</taxon>
        <taxon>Neoptera</taxon>
        <taxon>Endopterygota</taxon>
        <taxon>Hymenoptera</taxon>
        <taxon>Apocrita</taxon>
        <taxon>Aculeata</taxon>
        <taxon>Formicoidea</taxon>
        <taxon>Formicidae</taxon>
        <taxon>Formicinae</taxon>
        <taxon>Lasius</taxon>
        <taxon>Lasius</taxon>
    </lineage>
</organism>
<protein>
    <submittedName>
        <fullName evidence="1">Peptidase m23</fullName>
    </submittedName>
</protein>
<sequence>MAGRETESNALLISKDAMYTDLNFLLWDRSIVSRKNVLSAQPSVLLNARCLGPIPSIISILLAKILCRPLTITDGIVIGRKSPGSTASAFLGRKIVLDLSRFSGSFLHHHYNVVYSQENSWKYSPKEAGCYTIRFCGGGARNPSPF</sequence>
<proteinExistence type="predicted"/>
<accession>A0A0J7KMN4</accession>